<dbReference type="EMBL" id="LUCM01000975">
    <property type="protein sequence ID" value="KAA0199693.1"/>
    <property type="molecule type" value="Genomic_DNA"/>
</dbReference>
<dbReference type="AlphaFoldDB" id="A0A8E0S580"/>
<dbReference type="Proteomes" id="UP000728185">
    <property type="component" value="Unassembled WGS sequence"/>
</dbReference>
<feature type="compositionally biased region" description="Polar residues" evidence="1">
    <location>
        <begin position="7"/>
        <end position="21"/>
    </location>
</feature>
<accession>A0A8E0S580</accession>
<evidence type="ECO:0000256" key="1">
    <source>
        <dbReference type="SAM" id="MobiDB-lite"/>
    </source>
</evidence>
<sequence length="184" mass="20237">MDESLAFPTSISAGSPPTSTGAFRRSGMLRSSIFESTRSNIVQSDSEKEDNPDPDITAKAETSSPNESKSIPSKANVTTSTASCELAALPGPFEFFARFHGLRPWRQPQPSESPTPPGSFKRSRSTATLSGATNFAQITSPMRIDRYEVDTGQMTPSLWVSHLRRQFAELASPRNHVWYVFFAM</sequence>
<name>A0A8E0S580_9TREM</name>
<evidence type="ECO:0000313" key="3">
    <source>
        <dbReference type="Proteomes" id="UP000728185"/>
    </source>
</evidence>
<evidence type="ECO:0000313" key="2">
    <source>
        <dbReference type="EMBL" id="KAA0199693.1"/>
    </source>
</evidence>
<feature type="compositionally biased region" description="Polar residues" evidence="1">
    <location>
        <begin position="60"/>
        <end position="76"/>
    </location>
</feature>
<feature type="region of interest" description="Disordered" evidence="1">
    <location>
        <begin position="1"/>
        <end position="76"/>
    </location>
</feature>
<feature type="region of interest" description="Disordered" evidence="1">
    <location>
        <begin position="104"/>
        <end position="127"/>
    </location>
</feature>
<comment type="caution">
    <text evidence="2">The sequence shown here is derived from an EMBL/GenBank/DDBJ whole genome shotgun (WGS) entry which is preliminary data.</text>
</comment>
<gene>
    <name evidence="2" type="ORF">FBUS_08068</name>
</gene>
<organism evidence="2 3">
    <name type="scientific">Fasciolopsis buskii</name>
    <dbReference type="NCBI Taxonomy" id="27845"/>
    <lineage>
        <taxon>Eukaryota</taxon>
        <taxon>Metazoa</taxon>
        <taxon>Spiralia</taxon>
        <taxon>Lophotrochozoa</taxon>
        <taxon>Platyhelminthes</taxon>
        <taxon>Trematoda</taxon>
        <taxon>Digenea</taxon>
        <taxon>Plagiorchiida</taxon>
        <taxon>Echinostomata</taxon>
        <taxon>Echinostomatoidea</taxon>
        <taxon>Fasciolidae</taxon>
        <taxon>Fasciolopsis</taxon>
    </lineage>
</organism>
<dbReference type="OrthoDB" id="18982at2759"/>
<feature type="compositionally biased region" description="Polar residues" evidence="1">
    <location>
        <begin position="33"/>
        <end position="44"/>
    </location>
</feature>
<proteinExistence type="predicted"/>
<keyword evidence="3" id="KW-1185">Reference proteome</keyword>
<protein>
    <submittedName>
        <fullName evidence="2">Uncharacterized protein</fullName>
    </submittedName>
</protein>
<reference evidence="2" key="1">
    <citation type="submission" date="2019-05" db="EMBL/GenBank/DDBJ databases">
        <title>Annotation for the trematode Fasciolopsis buski.</title>
        <authorList>
            <person name="Choi Y.-J."/>
        </authorList>
    </citation>
    <scope>NUCLEOTIDE SEQUENCE</scope>
    <source>
        <strain evidence="2">HT</strain>
        <tissue evidence="2">Whole worm</tissue>
    </source>
</reference>